<feature type="compositionally biased region" description="Low complexity" evidence="1">
    <location>
        <begin position="228"/>
        <end position="248"/>
    </location>
</feature>
<dbReference type="AlphaFoldDB" id="A0A5J4WK18"/>
<evidence type="ECO:0000313" key="2">
    <source>
        <dbReference type="EMBL" id="KAA6395191.1"/>
    </source>
</evidence>
<comment type="caution">
    <text evidence="2">The sequence shown here is derived from an EMBL/GenBank/DDBJ whole genome shotgun (WGS) entry which is preliminary data.</text>
</comment>
<feature type="region of interest" description="Disordered" evidence="1">
    <location>
        <begin position="186"/>
        <end position="269"/>
    </location>
</feature>
<feature type="region of interest" description="Disordered" evidence="1">
    <location>
        <begin position="450"/>
        <end position="480"/>
    </location>
</feature>
<feature type="compositionally biased region" description="Low complexity" evidence="1">
    <location>
        <begin position="540"/>
        <end position="555"/>
    </location>
</feature>
<sequence>MSKNPRQKIIKLFREKPKIYDDDTIVSEIEKLTMQQESQKQQPSRQSPRLTQISTPQSYRDETEASKQKQVNLTPTDLIKQLRLEKSQAVKDNQRDIQLNLIRKDKLDLYPQNQKSTFSKMEEKDLDISEDGANTSNSNSSNLDSKDQQNSYGKIPISMVSNFATVSHAMRLGMYNPEFLTYQSNRPNSPSRYYQTKSIPQHSPSSTQSSSFIRSSTQTPPPYNIHNQQQIQQQQSQSQTQTQTMHQSASIKPSPYIQNNQNQLNDSGSQHLNQIKGISPKMNLITEKRIEVGKQIRAQRAEEDEQMVEKYKKVQDNYKDQERLLVPLKRTLLLKQKEQDEQERILIEKEKQEQRDKQRILESQKRKEQKMKEQSELQQKVRQQIQQEMQVAKQKELKKERIKKEKEKELQKEINRRYKEEQEKYKQYEQEKKEIIEKELILWREQQQQQQNKSKQKQKKKIIDSISRHDGGLSLTGGSTFSITQSDPSILSFQSGLIQSPKSEVDQLSLISQQQQNNNNSDKKHINSPLQNIHSPNNLIISHSSPISQSSPPHQTHNINNQKYEILDLSGTCSSKGTQISSSSNKDKQINKYSTHDEVLGRLYQPPDINNTQRAYVEQRMAEEQTKMMTNTRPPWNAGIQQNYIHYIII</sequence>
<feature type="compositionally biased region" description="Basic and acidic residues" evidence="1">
    <location>
        <begin position="461"/>
        <end position="471"/>
    </location>
</feature>
<organism evidence="2 3">
    <name type="scientific">Streblomastix strix</name>
    <dbReference type="NCBI Taxonomy" id="222440"/>
    <lineage>
        <taxon>Eukaryota</taxon>
        <taxon>Metamonada</taxon>
        <taxon>Preaxostyla</taxon>
        <taxon>Oxymonadida</taxon>
        <taxon>Streblomastigidae</taxon>
        <taxon>Streblomastix</taxon>
    </lineage>
</organism>
<feature type="compositionally biased region" description="Low complexity" evidence="1">
    <location>
        <begin position="134"/>
        <end position="150"/>
    </location>
</feature>
<feature type="compositionally biased region" description="Low complexity" evidence="1">
    <location>
        <begin position="198"/>
        <end position="218"/>
    </location>
</feature>
<feature type="compositionally biased region" description="Polar residues" evidence="1">
    <location>
        <begin position="256"/>
        <end position="269"/>
    </location>
</feature>
<dbReference type="Proteomes" id="UP000324800">
    <property type="component" value="Unassembled WGS sequence"/>
</dbReference>
<feature type="compositionally biased region" description="Low complexity" evidence="1">
    <location>
        <begin position="35"/>
        <end position="49"/>
    </location>
</feature>
<feature type="region of interest" description="Disordered" evidence="1">
    <location>
        <begin position="113"/>
        <end position="150"/>
    </location>
</feature>
<gene>
    <name evidence="2" type="ORF">EZS28_009280</name>
</gene>
<feature type="region of interest" description="Disordered" evidence="1">
    <location>
        <begin position="515"/>
        <end position="558"/>
    </location>
</feature>
<protein>
    <submittedName>
        <fullName evidence="2">Uncharacterized protein</fullName>
    </submittedName>
</protein>
<feature type="compositionally biased region" description="Basic and acidic residues" evidence="1">
    <location>
        <begin position="356"/>
        <end position="375"/>
    </location>
</feature>
<evidence type="ECO:0000313" key="3">
    <source>
        <dbReference type="Proteomes" id="UP000324800"/>
    </source>
</evidence>
<evidence type="ECO:0000256" key="1">
    <source>
        <dbReference type="SAM" id="MobiDB-lite"/>
    </source>
</evidence>
<feature type="compositionally biased region" description="Polar residues" evidence="1">
    <location>
        <begin position="186"/>
        <end position="197"/>
    </location>
</feature>
<accession>A0A5J4WK18</accession>
<feature type="compositionally biased region" description="Polar residues" evidence="1">
    <location>
        <begin position="528"/>
        <end position="539"/>
    </location>
</feature>
<proteinExistence type="predicted"/>
<feature type="region of interest" description="Disordered" evidence="1">
    <location>
        <begin position="33"/>
        <end position="72"/>
    </location>
</feature>
<dbReference type="EMBL" id="SNRW01001747">
    <property type="protein sequence ID" value="KAA6395191.1"/>
    <property type="molecule type" value="Genomic_DNA"/>
</dbReference>
<feature type="region of interest" description="Disordered" evidence="1">
    <location>
        <begin position="356"/>
        <end position="381"/>
    </location>
</feature>
<name>A0A5J4WK18_9EUKA</name>
<reference evidence="2 3" key="1">
    <citation type="submission" date="2019-03" db="EMBL/GenBank/DDBJ databases">
        <title>Single cell metagenomics reveals metabolic interactions within the superorganism composed of flagellate Streblomastix strix and complex community of Bacteroidetes bacteria on its surface.</title>
        <authorList>
            <person name="Treitli S.C."/>
            <person name="Kolisko M."/>
            <person name="Husnik F."/>
            <person name="Keeling P."/>
            <person name="Hampl V."/>
        </authorList>
    </citation>
    <scope>NUCLEOTIDE SEQUENCE [LARGE SCALE GENOMIC DNA]</scope>
    <source>
        <strain evidence="2">ST1C</strain>
    </source>
</reference>